<name>A0A2S6HGM8_9GAMM</name>
<evidence type="ECO:0000256" key="2">
    <source>
        <dbReference type="ARBA" id="ARBA00022638"/>
    </source>
</evidence>
<dbReference type="GO" id="GO:0031640">
    <property type="term" value="P:killing of cells of another organism"/>
    <property type="evidence" value="ECO:0007669"/>
    <property type="project" value="UniProtKB-KW"/>
</dbReference>
<keyword evidence="2" id="KW-0081">Bacteriolytic enzyme</keyword>
<dbReference type="AlphaFoldDB" id="A0A2S6HGM8"/>
<dbReference type="InterPro" id="IPR023347">
    <property type="entry name" value="Lysozyme_dom_sf"/>
</dbReference>
<evidence type="ECO:0000256" key="1">
    <source>
        <dbReference type="ARBA" id="ARBA00022529"/>
    </source>
</evidence>
<dbReference type="SUPFAM" id="SSF53955">
    <property type="entry name" value="Lysozyme-like"/>
    <property type="match status" value="1"/>
</dbReference>
<keyword evidence="1" id="KW-0929">Antimicrobial</keyword>
<evidence type="ECO:0000313" key="4">
    <source>
        <dbReference type="Proteomes" id="UP000240010"/>
    </source>
</evidence>
<protein>
    <submittedName>
        <fullName evidence="3">Uncharacterized protein</fullName>
    </submittedName>
</protein>
<dbReference type="Gene3D" id="1.10.530.40">
    <property type="match status" value="1"/>
</dbReference>
<accession>A0A2S6HGM8</accession>
<dbReference type="EMBL" id="PTIZ01000003">
    <property type="protein sequence ID" value="PPK76531.1"/>
    <property type="molecule type" value="Genomic_DNA"/>
</dbReference>
<organism evidence="3 4">
    <name type="scientific">Methylobacter tundripaludum</name>
    <dbReference type="NCBI Taxonomy" id="173365"/>
    <lineage>
        <taxon>Bacteria</taxon>
        <taxon>Pseudomonadati</taxon>
        <taxon>Pseudomonadota</taxon>
        <taxon>Gammaproteobacteria</taxon>
        <taxon>Methylococcales</taxon>
        <taxon>Methylococcaceae</taxon>
        <taxon>Methylobacter</taxon>
    </lineage>
</organism>
<dbReference type="RefSeq" id="WP_104428239.1">
    <property type="nucleotide sequence ID" value="NZ_PTIZ01000003.1"/>
</dbReference>
<dbReference type="GO" id="GO:0003796">
    <property type="term" value="F:lysozyme activity"/>
    <property type="evidence" value="ECO:0007669"/>
    <property type="project" value="InterPro"/>
</dbReference>
<evidence type="ECO:0000313" key="3">
    <source>
        <dbReference type="EMBL" id="PPK76531.1"/>
    </source>
</evidence>
<dbReference type="InterPro" id="IPR023346">
    <property type="entry name" value="Lysozyme-like_dom_sf"/>
</dbReference>
<proteinExistence type="predicted"/>
<comment type="caution">
    <text evidence="3">The sequence shown here is derived from an EMBL/GenBank/DDBJ whole genome shotgun (WGS) entry which is preliminary data.</text>
</comment>
<sequence length="235" mass="26189">MTISNLQTLTKPQFDAQLRAFIEQFEGNKPLPYYDTTGNPTIGIGFNIYGDKSPMRDQVFTQMGILDTDVDMRKKLSDVINDPGRRTRALAAANNQTELNKINAEMQAELDAAYGQSFSMTPDQINTLFDAEVASRVSSVNTSSGVDYSNELIALISAKFNGVYGQGTIDALHLSDPYEARAEAWYQIRYAHVAGQNEKRRYAEAALFGLYGQGQDKGNRGRSPIMQFRYEVSLI</sequence>
<dbReference type="GO" id="GO:0042742">
    <property type="term" value="P:defense response to bacterium"/>
    <property type="evidence" value="ECO:0007669"/>
    <property type="project" value="UniProtKB-KW"/>
</dbReference>
<reference evidence="3 4" key="1">
    <citation type="submission" date="2018-02" db="EMBL/GenBank/DDBJ databases">
        <title>Subsurface microbial communities from deep shales in Ohio and West Virginia, USA.</title>
        <authorList>
            <person name="Wrighton K."/>
        </authorList>
    </citation>
    <scope>NUCLEOTIDE SEQUENCE [LARGE SCALE GENOMIC DNA]</scope>
    <source>
        <strain evidence="3 4">OWC-DMM</strain>
    </source>
</reference>
<dbReference type="Proteomes" id="UP000240010">
    <property type="component" value="Unassembled WGS sequence"/>
</dbReference>
<gene>
    <name evidence="3" type="ORF">B0F87_103138</name>
</gene>